<dbReference type="InterPro" id="IPR051965">
    <property type="entry name" value="ChromReg_NeuronalGeneExpr"/>
</dbReference>
<dbReference type="GO" id="GO:0003677">
    <property type="term" value="F:DNA binding"/>
    <property type="evidence" value="ECO:0007669"/>
    <property type="project" value="UniProtKB-UniRule"/>
</dbReference>
<evidence type="ECO:0000259" key="4">
    <source>
        <dbReference type="PROSITE" id="PS50118"/>
    </source>
</evidence>
<dbReference type="GO" id="GO:0010468">
    <property type="term" value="P:regulation of gene expression"/>
    <property type="evidence" value="ECO:0007669"/>
    <property type="project" value="TreeGrafter"/>
</dbReference>
<evidence type="ECO:0000256" key="1">
    <source>
        <dbReference type="ARBA" id="ARBA00023125"/>
    </source>
</evidence>
<dbReference type="SUPFAM" id="SSF47095">
    <property type="entry name" value="HMG-box"/>
    <property type="match status" value="2"/>
</dbReference>
<keyword evidence="1 3" id="KW-0238">DNA-binding</keyword>
<proteinExistence type="predicted"/>
<dbReference type="PANTHER" id="PTHR46040">
    <property type="entry name" value="HIGH MOBILITY GROUP PROTEIN 2"/>
    <property type="match status" value="1"/>
</dbReference>
<accession>A0A9P0BJF2</accession>
<feature type="domain" description="HMG box" evidence="4">
    <location>
        <begin position="156"/>
        <end position="219"/>
    </location>
</feature>
<sequence>MSCPGLFFKAFNTLNNPLFINRVINVNQVAVAGLKQNTKDLLDKLNIPEKPKRPLTAYLRYLAEHRPVVTRENPDLKAKDIVRKCAEDWNKLHDSIKEKFAAEWKVESESYDTKLLKYNESLTPDMRDALKKATKEQKSKKERRKLKKLYREHNKPKRPLTAYALYLTDLCKQEGKHLRDIFAEKKQAWSTLPQQEKDKYQDMYIKEKVRFEKELAAWEKKMREDGHEDLVGKKEEVIPASLMKMKKEKPIKSSKK</sequence>
<dbReference type="InterPro" id="IPR009071">
    <property type="entry name" value="HMG_box_dom"/>
</dbReference>
<dbReference type="GO" id="GO:0005634">
    <property type="term" value="C:nucleus"/>
    <property type="evidence" value="ECO:0007669"/>
    <property type="project" value="UniProtKB-UniRule"/>
</dbReference>
<dbReference type="OrthoDB" id="5550281at2759"/>
<evidence type="ECO:0000313" key="6">
    <source>
        <dbReference type="Proteomes" id="UP001154078"/>
    </source>
</evidence>
<feature type="domain" description="HMG box" evidence="4">
    <location>
        <begin position="51"/>
        <end position="119"/>
    </location>
</feature>
<dbReference type="SMART" id="SM00398">
    <property type="entry name" value="HMG"/>
    <property type="match status" value="2"/>
</dbReference>
<dbReference type="EMBL" id="OV121140">
    <property type="protein sequence ID" value="CAH0563315.1"/>
    <property type="molecule type" value="Genomic_DNA"/>
</dbReference>
<dbReference type="PROSITE" id="PS50118">
    <property type="entry name" value="HMG_BOX_2"/>
    <property type="match status" value="2"/>
</dbReference>
<protein>
    <recommendedName>
        <fullName evidence="4">HMG box domain-containing protein</fullName>
    </recommendedName>
</protein>
<dbReference type="PANTHER" id="PTHR46040:SF3">
    <property type="entry name" value="HIGH MOBILITY GROUP PROTEIN 2"/>
    <property type="match status" value="1"/>
</dbReference>
<reference evidence="5" key="1">
    <citation type="submission" date="2021-12" db="EMBL/GenBank/DDBJ databases">
        <authorList>
            <person name="King R."/>
        </authorList>
    </citation>
    <scope>NUCLEOTIDE SEQUENCE</scope>
</reference>
<dbReference type="Proteomes" id="UP001154078">
    <property type="component" value="Chromosome 9"/>
</dbReference>
<evidence type="ECO:0000313" key="5">
    <source>
        <dbReference type="EMBL" id="CAH0563315.1"/>
    </source>
</evidence>
<dbReference type="InterPro" id="IPR036910">
    <property type="entry name" value="HMG_box_dom_sf"/>
</dbReference>
<feature type="DNA-binding region" description="HMG box" evidence="3">
    <location>
        <begin position="156"/>
        <end position="219"/>
    </location>
</feature>
<gene>
    <name evidence="5" type="ORF">MELIAE_LOCUS12171</name>
</gene>
<feature type="DNA-binding region" description="HMG box" evidence="3">
    <location>
        <begin position="51"/>
        <end position="119"/>
    </location>
</feature>
<dbReference type="Pfam" id="PF00505">
    <property type="entry name" value="HMG_box"/>
    <property type="match status" value="2"/>
</dbReference>
<keyword evidence="6" id="KW-1185">Reference proteome</keyword>
<keyword evidence="2 3" id="KW-0539">Nucleus</keyword>
<evidence type="ECO:0000256" key="3">
    <source>
        <dbReference type="PROSITE-ProRule" id="PRU00267"/>
    </source>
</evidence>
<dbReference type="Gene3D" id="1.10.30.10">
    <property type="entry name" value="High mobility group box domain"/>
    <property type="match status" value="2"/>
</dbReference>
<name>A0A9P0BJF2_BRAAE</name>
<dbReference type="AlphaFoldDB" id="A0A9P0BJF2"/>
<evidence type="ECO:0000256" key="2">
    <source>
        <dbReference type="ARBA" id="ARBA00023242"/>
    </source>
</evidence>
<organism evidence="5 6">
    <name type="scientific">Brassicogethes aeneus</name>
    <name type="common">Rape pollen beetle</name>
    <name type="synonym">Meligethes aeneus</name>
    <dbReference type="NCBI Taxonomy" id="1431903"/>
    <lineage>
        <taxon>Eukaryota</taxon>
        <taxon>Metazoa</taxon>
        <taxon>Ecdysozoa</taxon>
        <taxon>Arthropoda</taxon>
        <taxon>Hexapoda</taxon>
        <taxon>Insecta</taxon>
        <taxon>Pterygota</taxon>
        <taxon>Neoptera</taxon>
        <taxon>Endopterygota</taxon>
        <taxon>Coleoptera</taxon>
        <taxon>Polyphaga</taxon>
        <taxon>Cucujiformia</taxon>
        <taxon>Nitidulidae</taxon>
        <taxon>Meligethinae</taxon>
        <taxon>Brassicogethes</taxon>
    </lineage>
</organism>